<evidence type="ECO:0000256" key="1">
    <source>
        <dbReference type="SAM" id="Phobius"/>
    </source>
</evidence>
<reference evidence="2" key="2">
    <citation type="submission" date="2019-06" db="EMBL/GenBank/DDBJ databases">
        <title>Genomics analysis of Aphanomyces spp. identifies a new class of oomycete effector associated with host adaptation.</title>
        <authorList>
            <person name="Gaulin E."/>
        </authorList>
    </citation>
    <scope>NUCLEOTIDE SEQUENCE</scope>
    <source>
        <strain evidence="2">CBS 578.67</strain>
    </source>
</reference>
<feature type="transmembrane region" description="Helical" evidence="1">
    <location>
        <begin position="84"/>
        <end position="107"/>
    </location>
</feature>
<dbReference type="EMBL" id="CAADRA010005260">
    <property type="protein sequence ID" value="VFT87805.1"/>
    <property type="molecule type" value="Genomic_DNA"/>
</dbReference>
<organism evidence="3 4">
    <name type="scientific">Aphanomyces stellatus</name>
    <dbReference type="NCBI Taxonomy" id="120398"/>
    <lineage>
        <taxon>Eukaryota</taxon>
        <taxon>Sar</taxon>
        <taxon>Stramenopiles</taxon>
        <taxon>Oomycota</taxon>
        <taxon>Saprolegniomycetes</taxon>
        <taxon>Saprolegniales</taxon>
        <taxon>Verrucalvaceae</taxon>
        <taxon>Aphanomyces</taxon>
    </lineage>
</organism>
<dbReference type="AlphaFoldDB" id="A0A485KRP1"/>
<gene>
    <name evidence="3" type="primary">Aste57867_10937</name>
    <name evidence="2" type="ORF">As57867_010897</name>
    <name evidence="3" type="ORF">ASTE57867_10937</name>
</gene>
<keyword evidence="1" id="KW-1133">Transmembrane helix</keyword>
<reference evidence="3 4" key="1">
    <citation type="submission" date="2019-03" db="EMBL/GenBank/DDBJ databases">
        <authorList>
            <person name="Gaulin E."/>
            <person name="Dumas B."/>
        </authorList>
    </citation>
    <scope>NUCLEOTIDE SEQUENCE [LARGE SCALE GENOMIC DNA]</scope>
    <source>
        <strain evidence="3">CBS 568.67</strain>
    </source>
</reference>
<sequence>MTLLSSSFDSMSNSVSAIEYPTDLTFYLRKIVAYVTYAMISVAALVLIFVGLSRGHVEVLNLLELQRVGAIVWIGRPLLFVRSLTAVGLLSTANLALVYNGFVSYFIVTQNPWYKTLLAANEVTWMVAIVNDIAMAFTREHTIYYATINSILVWLATAILGLTTPVQHSATTNKQCSVIQMDFQVVCTSGVVAIGRLSRLALILGMVLGFNLGCFVIAKYLVRRQRPPAAKSLFLYAGTRYLFMTNRWTYKNVYYMDRASAILNGILTLRWKQAMFGLDIKLWRTFRVDLWDESDIPVDHPLSEAASFALPLSLEDE</sequence>
<feature type="transmembrane region" description="Helical" evidence="1">
    <location>
        <begin position="31"/>
        <end position="52"/>
    </location>
</feature>
<keyword evidence="4" id="KW-1185">Reference proteome</keyword>
<protein>
    <submittedName>
        <fullName evidence="3">Aste57867_10937 protein</fullName>
    </submittedName>
</protein>
<evidence type="ECO:0000313" key="4">
    <source>
        <dbReference type="Proteomes" id="UP000332933"/>
    </source>
</evidence>
<dbReference type="Proteomes" id="UP000332933">
    <property type="component" value="Unassembled WGS sequence"/>
</dbReference>
<dbReference type="OrthoDB" id="78494at2759"/>
<feature type="transmembrane region" description="Helical" evidence="1">
    <location>
        <begin position="143"/>
        <end position="162"/>
    </location>
</feature>
<evidence type="ECO:0000313" key="2">
    <source>
        <dbReference type="EMBL" id="KAF0698452.1"/>
    </source>
</evidence>
<dbReference type="SUPFAM" id="SSF48317">
    <property type="entry name" value="Acid phosphatase/Vanadium-dependent haloperoxidase"/>
    <property type="match status" value="1"/>
</dbReference>
<keyword evidence="1" id="KW-0812">Transmembrane</keyword>
<dbReference type="InterPro" id="IPR036938">
    <property type="entry name" value="PAP2/HPO_sf"/>
</dbReference>
<proteinExistence type="predicted"/>
<keyword evidence="1" id="KW-0472">Membrane</keyword>
<accession>A0A485KRP1</accession>
<name>A0A485KRP1_9STRA</name>
<dbReference type="EMBL" id="VJMH01005239">
    <property type="protein sequence ID" value="KAF0698452.1"/>
    <property type="molecule type" value="Genomic_DNA"/>
</dbReference>
<evidence type="ECO:0000313" key="3">
    <source>
        <dbReference type="EMBL" id="VFT87805.1"/>
    </source>
</evidence>
<feature type="transmembrane region" description="Helical" evidence="1">
    <location>
        <begin position="200"/>
        <end position="222"/>
    </location>
</feature>